<evidence type="ECO:0000256" key="6">
    <source>
        <dbReference type="ARBA" id="ARBA00023004"/>
    </source>
</evidence>
<comment type="caution">
    <text evidence="9">The sequence shown here is derived from an EMBL/GenBank/DDBJ whole genome shotgun (WGS) entry which is preliminary data.</text>
</comment>
<comment type="similarity">
    <text evidence="2">Belongs to the prokaryotic molybdopterin-containing oxidoreductase family.</text>
</comment>
<dbReference type="InterPro" id="IPR006655">
    <property type="entry name" value="Mopterin_OxRdtase_prok_CS"/>
</dbReference>
<keyword evidence="6" id="KW-0408">Iron</keyword>
<organism evidence="9 10">
    <name type="scientific">Fibrella aquatilis</name>
    <dbReference type="NCBI Taxonomy" id="2817059"/>
    <lineage>
        <taxon>Bacteria</taxon>
        <taxon>Pseudomonadati</taxon>
        <taxon>Bacteroidota</taxon>
        <taxon>Cytophagia</taxon>
        <taxon>Cytophagales</taxon>
        <taxon>Spirosomataceae</taxon>
        <taxon>Fibrella</taxon>
    </lineage>
</organism>
<keyword evidence="5" id="KW-0560">Oxidoreductase</keyword>
<dbReference type="SUPFAM" id="SSF50692">
    <property type="entry name" value="ADC-like"/>
    <property type="match status" value="1"/>
</dbReference>
<evidence type="ECO:0000256" key="1">
    <source>
        <dbReference type="ARBA" id="ARBA00001942"/>
    </source>
</evidence>
<evidence type="ECO:0000259" key="8">
    <source>
        <dbReference type="PROSITE" id="PS51669"/>
    </source>
</evidence>
<dbReference type="InterPro" id="IPR009010">
    <property type="entry name" value="Asp_de-COase-like_dom_sf"/>
</dbReference>
<evidence type="ECO:0000313" key="9">
    <source>
        <dbReference type="EMBL" id="MBO0931085.1"/>
    </source>
</evidence>
<dbReference type="InterPro" id="IPR006657">
    <property type="entry name" value="MoPterin_dinucl-bd_dom"/>
</dbReference>
<evidence type="ECO:0000256" key="2">
    <source>
        <dbReference type="ARBA" id="ARBA00010312"/>
    </source>
</evidence>
<dbReference type="InterPro" id="IPR006656">
    <property type="entry name" value="Mopterin_OxRdtase"/>
</dbReference>
<dbReference type="Gene3D" id="3.40.228.10">
    <property type="entry name" value="Dimethylsulfoxide Reductase, domain 2"/>
    <property type="match status" value="1"/>
</dbReference>
<dbReference type="AlphaFoldDB" id="A0A939G4U1"/>
<name>A0A939G4U1_9BACT</name>
<dbReference type="Pfam" id="PF00384">
    <property type="entry name" value="Molybdopterin"/>
    <property type="match status" value="1"/>
</dbReference>
<dbReference type="GO" id="GO:0051536">
    <property type="term" value="F:iron-sulfur cluster binding"/>
    <property type="evidence" value="ECO:0007669"/>
    <property type="project" value="UniProtKB-KW"/>
</dbReference>
<dbReference type="Pfam" id="PF04879">
    <property type="entry name" value="Molybdop_Fe4S4"/>
    <property type="match status" value="1"/>
</dbReference>
<sequence length="720" mass="78371">MELQTHYRACNLCEAICGLTVTHQNGQVVSISGDPADPFSRGHICPKAVALKDIYEDPNRLRRPLKRVETNGEVSWQEIGWEQAFDEVADRLHQVRTAHGPNAIGVYAGNPTVHNSGSFLSMPGLVRAIGTRTMFSASSVDQFPHHFAAWQLFGHPLLMPVPDLDHTDFWIIIGGNPIASNGSIMTAPDVGTRLRAIQQRGGRVVVIDPRRTETALRANEHQFIRPGTDVFLLLAMTQVLFAENLVNVGRLADVTDGLNALQEAVETFSPETVASVTGVQADDIRRLTRELANTPRAALYGRVGVSTQEFGGLCLWLVNVLNLLTGHLDEPGGMLFTSPAIDALADRPGVPKNPYTKYNRFQSRVSGKAEFMGEIPVACLAEEAETPGPGQLRALVTSCGNPVLSTPNGRRVDEALAGLEFMVSVDIYLNETTRHADYILPPLTGLETANYDLTFHVLAIRNTARYSEPMVPKPAGTMYDWEIFENLRLRLTGTPRDEWKLQNPAKTIDQGLRFGPYGQTGLSLEQLLANPHGIDLGPLRSQLPARLQTPDHRINAAPPLFLADLSRAQAAINQLVNPTLSAPGSPPAPPGSLLLISRRHLRDNNSWMHNARVLVKGRNRCTLLIHPDDAARLGIGTGQAVRVRSRVGEIELPADVSADIMPGVVCMPHGYGHNRPGTRQDIAQQHAGASVNDLTDEAFSDTLTGNAALNGVPVWVESVG</sequence>
<dbReference type="SUPFAM" id="SSF53706">
    <property type="entry name" value="Formate dehydrogenase/DMSO reductase, domains 1-3"/>
    <property type="match status" value="1"/>
</dbReference>
<evidence type="ECO:0000313" key="10">
    <source>
        <dbReference type="Proteomes" id="UP000664795"/>
    </source>
</evidence>
<keyword evidence="10" id="KW-1185">Reference proteome</keyword>
<dbReference type="Gene3D" id="3.40.50.740">
    <property type="match status" value="1"/>
</dbReference>
<keyword evidence="3" id="KW-0500">Molybdenum</keyword>
<dbReference type="GO" id="GO:0016491">
    <property type="term" value="F:oxidoreductase activity"/>
    <property type="evidence" value="ECO:0007669"/>
    <property type="project" value="UniProtKB-KW"/>
</dbReference>
<dbReference type="PROSITE" id="PS51669">
    <property type="entry name" value="4FE4S_MOW_BIS_MGD"/>
    <property type="match status" value="1"/>
</dbReference>
<dbReference type="RefSeq" id="WP_207335043.1">
    <property type="nucleotide sequence ID" value="NZ_JAFMYU010000005.1"/>
</dbReference>
<dbReference type="Gene3D" id="2.40.40.20">
    <property type="match status" value="1"/>
</dbReference>
<protein>
    <submittedName>
        <fullName evidence="9">Molybdopterin-dependent oxidoreductase</fullName>
    </submittedName>
</protein>
<dbReference type="InterPro" id="IPR050612">
    <property type="entry name" value="Prok_Mopterin_Oxidored"/>
</dbReference>
<dbReference type="PANTHER" id="PTHR43742">
    <property type="entry name" value="TRIMETHYLAMINE-N-OXIDE REDUCTASE"/>
    <property type="match status" value="1"/>
</dbReference>
<keyword evidence="7" id="KW-0411">Iron-sulfur</keyword>
<feature type="domain" description="4Fe-4S Mo/W bis-MGD-type" evidence="8">
    <location>
        <begin position="3"/>
        <end position="59"/>
    </location>
</feature>
<dbReference type="Proteomes" id="UP000664795">
    <property type="component" value="Unassembled WGS sequence"/>
</dbReference>
<dbReference type="PROSITE" id="PS00932">
    <property type="entry name" value="MOLYBDOPTERIN_PROK_3"/>
    <property type="match status" value="1"/>
</dbReference>
<reference evidence="9 10" key="1">
    <citation type="submission" date="2021-03" db="EMBL/GenBank/DDBJ databases">
        <title>Fibrella sp. HMF5036 genome sequencing and assembly.</title>
        <authorList>
            <person name="Kang H."/>
            <person name="Kim H."/>
            <person name="Bae S."/>
            <person name="Joh K."/>
        </authorList>
    </citation>
    <scope>NUCLEOTIDE SEQUENCE [LARGE SCALE GENOMIC DNA]</scope>
    <source>
        <strain evidence="9 10">HMF5036</strain>
    </source>
</reference>
<evidence type="ECO:0000256" key="3">
    <source>
        <dbReference type="ARBA" id="ARBA00022505"/>
    </source>
</evidence>
<dbReference type="Pfam" id="PF01568">
    <property type="entry name" value="Molydop_binding"/>
    <property type="match status" value="1"/>
</dbReference>
<accession>A0A939G4U1</accession>
<dbReference type="EMBL" id="JAFMYU010000005">
    <property type="protein sequence ID" value="MBO0931085.1"/>
    <property type="molecule type" value="Genomic_DNA"/>
</dbReference>
<dbReference type="SMART" id="SM00926">
    <property type="entry name" value="Molybdop_Fe4S4"/>
    <property type="match status" value="1"/>
</dbReference>
<dbReference type="GO" id="GO:0046872">
    <property type="term" value="F:metal ion binding"/>
    <property type="evidence" value="ECO:0007669"/>
    <property type="project" value="UniProtKB-KW"/>
</dbReference>
<evidence type="ECO:0000256" key="5">
    <source>
        <dbReference type="ARBA" id="ARBA00023002"/>
    </source>
</evidence>
<evidence type="ECO:0000256" key="4">
    <source>
        <dbReference type="ARBA" id="ARBA00022723"/>
    </source>
</evidence>
<comment type="cofactor">
    <cofactor evidence="1">
        <name>Mo-bis(molybdopterin guanine dinucleotide)</name>
        <dbReference type="ChEBI" id="CHEBI:60539"/>
    </cofactor>
</comment>
<proteinExistence type="inferred from homology"/>
<gene>
    <name evidence="9" type="ORF">J2I48_08785</name>
</gene>
<keyword evidence="4" id="KW-0479">Metal-binding</keyword>
<dbReference type="Gene3D" id="2.20.25.90">
    <property type="entry name" value="ADC-like domains"/>
    <property type="match status" value="1"/>
</dbReference>
<dbReference type="InterPro" id="IPR006963">
    <property type="entry name" value="Mopterin_OxRdtase_4Fe-4S_dom"/>
</dbReference>
<evidence type="ECO:0000256" key="7">
    <source>
        <dbReference type="ARBA" id="ARBA00023014"/>
    </source>
</evidence>
<dbReference type="PANTHER" id="PTHR43742:SF2">
    <property type="entry name" value="ASSIMILATORY NITRATE REDUCTASE CATALYTIC SUBUNIT"/>
    <property type="match status" value="1"/>
</dbReference>
<dbReference type="GO" id="GO:0043546">
    <property type="term" value="F:molybdopterin cofactor binding"/>
    <property type="evidence" value="ECO:0007669"/>
    <property type="project" value="InterPro"/>
</dbReference>